<evidence type="ECO:0000313" key="2">
    <source>
        <dbReference type="Proteomes" id="UP000076154"/>
    </source>
</evidence>
<keyword evidence="2" id="KW-1185">Reference proteome</keyword>
<reference evidence="1" key="1">
    <citation type="submission" date="2018-04" db="EMBL/GenBank/DDBJ databases">
        <title>Whole genome sequencing of Hypsizygus marmoreus.</title>
        <authorList>
            <person name="Choi I.-G."/>
            <person name="Min B."/>
            <person name="Kim J.-G."/>
            <person name="Kim S."/>
            <person name="Oh Y.-L."/>
            <person name="Kong W.-S."/>
            <person name="Park H."/>
            <person name="Jeong J."/>
            <person name="Song E.-S."/>
        </authorList>
    </citation>
    <scope>NUCLEOTIDE SEQUENCE [LARGE SCALE GENOMIC DNA]</scope>
    <source>
        <strain evidence="1">51987-8</strain>
    </source>
</reference>
<name>A0A369JPH1_HYPMA</name>
<dbReference type="OrthoDB" id="2836053at2759"/>
<comment type="caution">
    <text evidence="1">The sequence shown here is derived from an EMBL/GenBank/DDBJ whole genome shotgun (WGS) entry which is preliminary data.</text>
</comment>
<dbReference type="InParanoid" id="A0A369JPH1"/>
<dbReference type="Proteomes" id="UP000076154">
    <property type="component" value="Unassembled WGS sequence"/>
</dbReference>
<organism evidence="1 2">
    <name type="scientific">Hypsizygus marmoreus</name>
    <name type="common">White beech mushroom</name>
    <name type="synonym">Agaricus marmoreus</name>
    <dbReference type="NCBI Taxonomy" id="39966"/>
    <lineage>
        <taxon>Eukaryota</taxon>
        <taxon>Fungi</taxon>
        <taxon>Dikarya</taxon>
        <taxon>Basidiomycota</taxon>
        <taxon>Agaricomycotina</taxon>
        <taxon>Agaricomycetes</taxon>
        <taxon>Agaricomycetidae</taxon>
        <taxon>Agaricales</taxon>
        <taxon>Tricholomatineae</taxon>
        <taxon>Lyophyllaceae</taxon>
        <taxon>Hypsizygus</taxon>
    </lineage>
</organism>
<protein>
    <submittedName>
        <fullName evidence="1">Uncharacterized protein</fullName>
    </submittedName>
</protein>
<dbReference type="AlphaFoldDB" id="A0A369JPH1"/>
<sequence length="316" mass="35592">MVRTFATELSATAEPIPKLPSELIEIIISELWLSSLSTDERVILMTSSRMVGRTWAHAVIRASFQDVFIPCSSYLRYYKRIVDQSVHKHDGNRSLVRDLCQSLTMQKHSTPPRATQMLFDGQCEGNPLAPPSLRHFMDALYVIPHLPNIRILSLEYSNPDHNGDHFVSFSIPITSLELKYIFNPRTPAWLIEAMISNEDHQNAPWTLPPIRHISIIGDVDLVVAGLLAYCPALAHVEFIPIQVEVMSPATIVTSQVILHQPLPELAVPTPPRSPGDSYELRGRALGIGAQIISKRDGSWCRHQTTRTVRLFQRSRP</sequence>
<gene>
    <name evidence="1" type="ORF">Hypma_009094</name>
</gene>
<proteinExistence type="predicted"/>
<accession>A0A369JPH1</accession>
<dbReference type="EMBL" id="LUEZ02000046">
    <property type="protein sequence ID" value="RDB23748.1"/>
    <property type="molecule type" value="Genomic_DNA"/>
</dbReference>
<evidence type="ECO:0000313" key="1">
    <source>
        <dbReference type="EMBL" id="RDB23748.1"/>
    </source>
</evidence>